<evidence type="ECO:0000256" key="2">
    <source>
        <dbReference type="ARBA" id="ARBA00022980"/>
    </source>
</evidence>
<evidence type="ECO:0008006" key="6">
    <source>
        <dbReference type="Google" id="ProtNLM"/>
    </source>
</evidence>
<evidence type="ECO:0000313" key="5">
    <source>
        <dbReference type="Proteomes" id="UP000785679"/>
    </source>
</evidence>
<reference evidence="4" key="1">
    <citation type="submission" date="2019-06" db="EMBL/GenBank/DDBJ databases">
        <authorList>
            <person name="Zheng W."/>
        </authorList>
    </citation>
    <scope>NUCLEOTIDE SEQUENCE</scope>
    <source>
        <strain evidence="4">QDHG01</strain>
    </source>
</reference>
<dbReference type="AlphaFoldDB" id="A0A8J8T3X1"/>
<keyword evidence="5" id="KW-1185">Reference proteome</keyword>
<proteinExistence type="inferred from homology"/>
<organism evidence="4 5">
    <name type="scientific">Halteria grandinella</name>
    <dbReference type="NCBI Taxonomy" id="5974"/>
    <lineage>
        <taxon>Eukaryota</taxon>
        <taxon>Sar</taxon>
        <taxon>Alveolata</taxon>
        <taxon>Ciliophora</taxon>
        <taxon>Intramacronucleata</taxon>
        <taxon>Spirotrichea</taxon>
        <taxon>Stichotrichia</taxon>
        <taxon>Sporadotrichida</taxon>
        <taxon>Halteriidae</taxon>
        <taxon>Halteria</taxon>
    </lineage>
</organism>
<dbReference type="GO" id="GO:0005840">
    <property type="term" value="C:ribosome"/>
    <property type="evidence" value="ECO:0007669"/>
    <property type="project" value="UniProtKB-KW"/>
</dbReference>
<protein>
    <recommendedName>
        <fullName evidence="6">60S ribosomal protein L4</fullName>
    </recommendedName>
</protein>
<dbReference type="InterPro" id="IPR023574">
    <property type="entry name" value="Ribosomal_uL4_dom_sf"/>
</dbReference>
<dbReference type="InterPro" id="IPR002136">
    <property type="entry name" value="Ribosomal_uL4"/>
</dbReference>
<dbReference type="GO" id="GO:0003735">
    <property type="term" value="F:structural constituent of ribosome"/>
    <property type="evidence" value="ECO:0007669"/>
    <property type="project" value="InterPro"/>
</dbReference>
<evidence type="ECO:0000256" key="1">
    <source>
        <dbReference type="ARBA" id="ARBA00010528"/>
    </source>
</evidence>
<evidence type="ECO:0000256" key="3">
    <source>
        <dbReference type="ARBA" id="ARBA00023274"/>
    </source>
</evidence>
<dbReference type="Proteomes" id="UP000785679">
    <property type="component" value="Unassembled WGS sequence"/>
</dbReference>
<dbReference type="PROSITE" id="PS00939">
    <property type="entry name" value="RIBOSOMAL_L1E"/>
    <property type="match status" value="1"/>
</dbReference>
<keyword evidence="3" id="KW-0687">Ribonucleoprotein</keyword>
<dbReference type="InterPro" id="IPR013000">
    <property type="entry name" value="Ribosomal_uL4_euk/arc_CS"/>
</dbReference>
<gene>
    <name evidence="4" type="ORF">FGO68_gene13683</name>
</gene>
<dbReference type="EMBL" id="RRYP01007312">
    <property type="protein sequence ID" value="TNV80586.1"/>
    <property type="molecule type" value="Genomic_DNA"/>
</dbReference>
<comment type="similarity">
    <text evidence="1">Belongs to the universal ribosomal protein uL4 family.</text>
</comment>
<accession>A0A8J8T3X1</accession>
<sequence>MTSRPVVSVYSKTGASEVVDSVPLPAVFTAPIRDDIVQFVHSNMNKNRRQAHGVYHKAGMMHAAESWGTGRAVARIPRIGGSGTSRSGQGAFGNQCRKGRMFAPLKTYRRWHRKINTNQRRHAVAAAVAATAVTPLVLARGHRVLGAPELPLVVDSLNVDTTKALLTSLKNLGATEDLKKARESKRVRIGQGKMRNSRYALRKASAARSKVFNGLQAGMATSFDKAETEFQRIGNQIVSESEEEEDEQ</sequence>
<dbReference type="PANTHER" id="PTHR19431">
    <property type="entry name" value="60S RIBOSOMAL PROTEIN L4"/>
    <property type="match status" value="1"/>
</dbReference>
<evidence type="ECO:0000313" key="4">
    <source>
        <dbReference type="EMBL" id="TNV80586.1"/>
    </source>
</evidence>
<dbReference type="GO" id="GO:1990904">
    <property type="term" value="C:ribonucleoprotein complex"/>
    <property type="evidence" value="ECO:0007669"/>
    <property type="project" value="UniProtKB-KW"/>
</dbReference>
<name>A0A8J8T3X1_HALGN</name>
<dbReference type="OrthoDB" id="10259785at2759"/>
<dbReference type="GO" id="GO:0006412">
    <property type="term" value="P:translation"/>
    <property type="evidence" value="ECO:0007669"/>
    <property type="project" value="InterPro"/>
</dbReference>
<dbReference type="SUPFAM" id="SSF52166">
    <property type="entry name" value="Ribosomal protein L4"/>
    <property type="match status" value="1"/>
</dbReference>
<dbReference type="InterPro" id="IPR045240">
    <property type="entry name" value="Ribosomal_uL4_euk/arch"/>
</dbReference>
<keyword evidence="2" id="KW-0689">Ribosomal protein</keyword>
<dbReference type="Gene3D" id="3.40.1370.10">
    <property type="match status" value="1"/>
</dbReference>
<comment type="caution">
    <text evidence="4">The sequence shown here is derived from an EMBL/GenBank/DDBJ whole genome shotgun (WGS) entry which is preliminary data.</text>
</comment>
<dbReference type="Pfam" id="PF00573">
    <property type="entry name" value="Ribosomal_L4"/>
    <property type="match status" value="1"/>
</dbReference>